<organism evidence="2">
    <name type="scientific">Rhipicephalus zambeziensis</name>
    <dbReference type="NCBI Taxonomy" id="60191"/>
    <lineage>
        <taxon>Eukaryota</taxon>
        <taxon>Metazoa</taxon>
        <taxon>Ecdysozoa</taxon>
        <taxon>Arthropoda</taxon>
        <taxon>Chelicerata</taxon>
        <taxon>Arachnida</taxon>
        <taxon>Acari</taxon>
        <taxon>Parasitiformes</taxon>
        <taxon>Ixodida</taxon>
        <taxon>Ixodoidea</taxon>
        <taxon>Ixodidae</taxon>
        <taxon>Rhipicephalinae</taxon>
        <taxon>Rhipicephalus</taxon>
        <taxon>Rhipicephalus</taxon>
    </lineage>
</organism>
<sequence>MSLLGNWLLCLSLSVMLQYPAKARTNGRLQNFVKFASKITERWAIVVAQKSHEYQYPAILSRMPSPYDFMTSQDIYLYLSSMKYPNVSCIRAIPLKKDDSARTLTQEVDVRIEYNDDVDWWITNASYTPIERTHQGHVSTFSSIDEVTGAATNYTFLLTTRHCAVVSKSKIISSTASYVSKELWVKNPFSAKGIIPCYQQFMEVCNCNRHPAWYSTIQCKHSEVQ</sequence>
<dbReference type="Gene3D" id="2.40.128.20">
    <property type="match status" value="1"/>
</dbReference>
<dbReference type="InterPro" id="IPR012674">
    <property type="entry name" value="Calycin"/>
</dbReference>
<feature type="signal peptide" evidence="1">
    <location>
        <begin position="1"/>
        <end position="23"/>
    </location>
</feature>
<reference evidence="2" key="1">
    <citation type="journal article" date="2017" name="Parasit. Vectors">
        <title>Sialotranscriptomics of Rhipicephalus zambeziensis reveals intricate expression profiles of secretory proteins and suggests tight temporal transcriptional regulation during blood-feeding.</title>
        <authorList>
            <person name="de Castro M.H."/>
            <person name="de Klerk D."/>
            <person name="Pienaar R."/>
            <person name="Rees D.J.G."/>
            <person name="Mans B.J."/>
        </authorList>
    </citation>
    <scope>NUCLEOTIDE SEQUENCE</scope>
    <source>
        <tissue evidence="2">Salivary glands</tissue>
    </source>
</reference>
<protein>
    <submittedName>
        <fullName evidence="2">Lipocalin</fullName>
    </submittedName>
</protein>
<keyword evidence="1" id="KW-0732">Signal</keyword>
<accession>A0A224YNH3</accession>
<feature type="chain" id="PRO_5012962921" evidence="1">
    <location>
        <begin position="24"/>
        <end position="225"/>
    </location>
</feature>
<dbReference type="EMBL" id="GFPF01004266">
    <property type="protein sequence ID" value="MAA15412.1"/>
    <property type="molecule type" value="Transcribed_RNA"/>
</dbReference>
<evidence type="ECO:0000313" key="2">
    <source>
        <dbReference type="EMBL" id="MAA15412.1"/>
    </source>
</evidence>
<evidence type="ECO:0000256" key="1">
    <source>
        <dbReference type="SAM" id="SignalP"/>
    </source>
</evidence>
<dbReference type="AlphaFoldDB" id="A0A224YNH3"/>
<proteinExistence type="predicted"/>
<name>A0A224YNH3_9ACAR</name>